<protein>
    <submittedName>
        <fullName evidence="5">Extracellular solute-binding protein</fullName>
    </submittedName>
</protein>
<dbReference type="Gene3D" id="3.40.190.10">
    <property type="entry name" value="Periplasmic binding protein-like II"/>
    <property type="match status" value="1"/>
</dbReference>
<dbReference type="AlphaFoldDB" id="A0A6B1DXK5"/>
<dbReference type="PROSITE" id="PS51257">
    <property type="entry name" value="PROKAR_LIPOPROTEIN"/>
    <property type="match status" value="1"/>
</dbReference>
<dbReference type="Pfam" id="PF01547">
    <property type="entry name" value="SBP_bac_1"/>
    <property type="match status" value="1"/>
</dbReference>
<gene>
    <name evidence="5" type="ORF">F4Y08_15115</name>
</gene>
<dbReference type="SUPFAM" id="SSF53850">
    <property type="entry name" value="Periplasmic binding protein-like II"/>
    <property type="match status" value="1"/>
</dbReference>
<organism evidence="5">
    <name type="scientific">Caldilineaceae bacterium SB0662_bin_9</name>
    <dbReference type="NCBI Taxonomy" id="2605258"/>
    <lineage>
        <taxon>Bacteria</taxon>
        <taxon>Bacillati</taxon>
        <taxon>Chloroflexota</taxon>
        <taxon>Caldilineae</taxon>
        <taxon>Caldilineales</taxon>
        <taxon>Caldilineaceae</taxon>
    </lineage>
</organism>
<evidence type="ECO:0000256" key="1">
    <source>
        <dbReference type="ARBA" id="ARBA00004196"/>
    </source>
</evidence>
<evidence type="ECO:0000256" key="2">
    <source>
        <dbReference type="ARBA" id="ARBA00008520"/>
    </source>
</evidence>
<name>A0A6B1DXK5_9CHLR</name>
<dbReference type="GO" id="GO:0030313">
    <property type="term" value="C:cell envelope"/>
    <property type="evidence" value="ECO:0007669"/>
    <property type="project" value="UniProtKB-SubCell"/>
</dbReference>
<sequence>MKERKTGLQMTRRDWLRFMGVSGFAAGLAACAPPGVAPADDAADAEVLVDRWTTGLVDPDISGTFRIISWEGEGEIDKFIPFIEGFFEERYPNMEVEIESGVPWGDYWTKLPTQIAGGDPPDLAWQHQSRGWVYPDKGWSHSMQQYVESHPPDGWPDDWEPKMIEMSTYKGELHSLPYGWVTWGLFVNREITDSIQEYPFPDDWTWQDLREIAKEATSGEGMDKIYGCRIPIFDKTLWAVSMTWGADLFDAERTRGNFDDPIVEEAAKYLWDLRWTDGSSPTPGDEQAMGLGGEFLFASGRIGMHMGISDIAARLDNAIGDKFPWGIAPIPTGPNGRFGYEGGAQWMIPAGSKFPELAYELTRYVLSNEDILPTLGIEGSLYPPRLSLAEYGLPKGWEEKIPNAKHALLTLGLEQPTYYQYFTKYQEWSALWSKWMDPIFVEGKDNIKEALVGLNNETNELLGAA</sequence>
<dbReference type="InterPro" id="IPR050490">
    <property type="entry name" value="Bact_solute-bd_prot1"/>
</dbReference>
<evidence type="ECO:0000256" key="4">
    <source>
        <dbReference type="ARBA" id="ARBA00022729"/>
    </source>
</evidence>
<dbReference type="InterPro" id="IPR006311">
    <property type="entry name" value="TAT_signal"/>
</dbReference>
<dbReference type="PANTHER" id="PTHR43649:SF31">
    <property type="entry name" value="SN-GLYCEROL-3-PHOSPHATE-BINDING PERIPLASMIC PROTEIN UGPB"/>
    <property type="match status" value="1"/>
</dbReference>
<dbReference type="InterPro" id="IPR006059">
    <property type="entry name" value="SBP"/>
</dbReference>
<keyword evidence="4" id="KW-0732">Signal</keyword>
<evidence type="ECO:0000313" key="5">
    <source>
        <dbReference type="EMBL" id="MYD91637.1"/>
    </source>
</evidence>
<comment type="similarity">
    <text evidence="2">Belongs to the bacterial solute-binding protein 1 family.</text>
</comment>
<dbReference type="PROSITE" id="PS51318">
    <property type="entry name" value="TAT"/>
    <property type="match status" value="1"/>
</dbReference>
<comment type="subcellular location">
    <subcellularLocation>
        <location evidence="1">Cell envelope</location>
    </subcellularLocation>
</comment>
<dbReference type="EMBL" id="VXPY01000105">
    <property type="protein sequence ID" value="MYD91637.1"/>
    <property type="molecule type" value="Genomic_DNA"/>
</dbReference>
<dbReference type="PANTHER" id="PTHR43649">
    <property type="entry name" value="ARABINOSE-BINDING PROTEIN-RELATED"/>
    <property type="match status" value="1"/>
</dbReference>
<keyword evidence="3" id="KW-0813">Transport</keyword>
<evidence type="ECO:0000256" key="3">
    <source>
        <dbReference type="ARBA" id="ARBA00022448"/>
    </source>
</evidence>
<proteinExistence type="inferred from homology"/>
<reference evidence="5" key="1">
    <citation type="submission" date="2019-09" db="EMBL/GenBank/DDBJ databases">
        <title>Characterisation of the sponge microbiome using genome-centric metagenomics.</title>
        <authorList>
            <person name="Engelberts J.P."/>
            <person name="Robbins S.J."/>
            <person name="De Goeij J.M."/>
            <person name="Aranda M."/>
            <person name="Bell S.C."/>
            <person name="Webster N.S."/>
        </authorList>
    </citation>
    <scope>NUCLEOTIDE SEQUENCE</scope>
    <source>
        <strain evidence="5">SB0662_bin_9</strain>
    </source>
</reference>
<accession>A0A6B1DXK5</accession>
<comment type="caution">
    <text evidence="5">The sequence shown here is derived from an EMBL/GenBank/DDBJ whole genome shotgun (WGS) entry which is preliminary data.</text>
</comment>